<reference evidence="1 2" key="1">
    <citation type="journal article" date="2015" name="Nature">
        <title>rRNA introns, odd ribosomes, and small enigmatic genomes across a large radiation of phyla.</title>
        <authorList>
            <person name="Brown C.T."/>
            <person name="Hug L.A."/>
            <person name="Thomas B.C."/>
            <person name="Sharon I."/>
            <person name="Castelle C.J."/>
            <person name="Singh A."/>
            <person name="Wilkins M.J."/>
            <person name="Williams K.H."/>
            <person name="Banfield J.F."/>
        </authorList>
    </citation>
    <scope>NUCLEOTIDE SEQUENCE [LARGE SCALE GENOMIC DNA]</scope>
</reference>
<dbReference type="EMBL" id="LBTI01000008">
    <property type="protein sequence ID" value="KKQ37816.1"/>
    <property type="molecule type" value="Genomic_DNA"/>
</dbReference>
<evidence type="ECO:0000313" key="2">
    <source>
        <dbReference type="Proteomes" id="UP000034591"/>
    </source>
</evidence>
<protein>
    <submittedName>
        <fullName evidence="1">Uncharacterized protein</fullName>
    </submittedName>
</protein>
<dbReference type="STRING" id="1618545.US53_C0008G0007"/>
<accession>A0A0G0KB55</accession>
<sequence length="83" mass="9436">MALPDHDQKRPNVLEVAYAVYEATRREKAAVYTRSGINNTDIIEHCALYEAAKVLTPQPLRDQGFTIDLEIARVVIESQKHRS</sequence>
<organism evidence="1 2">
    <name type="scientific">Candidatus Woesebacteria bacterium GW2011_GWA1_37_7</name>
    <dbReference type="NCBI Taxonomy" id="1618545"/>
    <lineage>
        <taxon>Bacteria</taxon>
        <taxon>Candidatus Woeseibacteriota</taxon>
    </lineage>
</organism>
<comment type="caution">
    <text evidence="1">The sequence shown here is derived from an EMBL/GenBank/DDBJ whole genome shotgun (WGS) entry which is preliminary data.</text>
</comment>
<proteinExistence type="predicted"/>
<dbReference type="AlphaFoldDB" id="A0A0G0KB55"/>
<name>A0A0G0KB55_9BACT</name>
<dbReference type="Proteomes" id="UP000034591">
    <property type="component" value="Unassembled WGS sequence"/>
</dbReference>
<evidence type="ECO:0000313" key="1">
    <source>
        <dbReference type="EMBL" id="KKQ37816.1"/>
    </source>
</evidence>
<gene>
    <name evidence="1" type="ORF">US53_C0008G0007</name>
</gene>